<comment type="caution">
    <text evidence="2">The sequence shown here is derived from an EMBL/GenBank/DDBJ whole genome shotgun (WGS) entry which is preliminary data.</text>
</comment>
<dbReference type="RefSeq" id="WP_131167118.1">
    <property type="nucleotide sequence ID" value="NZ_SDMQ01000002.1"/>
</dbReference>
<evidence type="ECO:0000256" key="1">
    <source>
        <dbReference type="SAM" id="Phobius"/>
    </source>
</evidence>
<organism evidence="2 3">
    <name type="scientific">Propioniciclava sinopodophylli</name>
    <dbReference type="NCBI Taxonomy" id="1837344"/>
    <lineage>
        <taxon>Bacteria</taxon>
        <taxon>Bacillati</taxon>
        <taxon>Actinomycetota</taxon>
        <taxon>Actinomycetes</taxon>
        <taxon>Propionibacteriales</taxon>
        <taxon>Propionibacteriaceae</taxon>
        <taxon>Propioniciclava</taxon>
    </lineage>
</organism>
<name>A0A4Q9KG00_9ACTN</name>
<keyword evidence="1" id="KW-1133">Transmembrane helix</keyword>
<keyword evidence="3" id="KW-1185">Reference proteome</keyword>
<accession>A0A4Q9KG00</accession>
<feature type="transmembrane region" description="Helical" evidence="1">
    <location>
        <begin position="68"/>
        <end position="88"/>
    </location>
</feature>
<feature type="transmembrane region" description="Helical" evidence="1">
    <location>
        <begin position="5"/>
        <end position="24"/>
    </location>
</feature>
<dbReference type="AlphaFoldDB" id="A0A4Q9KG00"/>
<dbReference type="OrthoDB" id="3712240at2"/>
<dbReference type="Proteomes" id="UP000292373">
    <property type="component" value="Unassembled WGS sequence"/>
</dbReference>
<proteinExistence type="predicted"/>
<gene>
    <name evidence="2" type="ORF">ET989_03210</name>
</gene>
<keyword evidence="1" id="KW-0472">Membrane</keyword>
<evidence type="ECO:0000313" key="3">
    <source>
        <dbReference type="Proteomes" id="UP000292373"/>
    </source>
</evidence>
<keyword evidence="1" id="KW-0812">Transmembrane</keyword>
<dbReference type="EMBL" id="SDMQ01000002">
    <property type="protein sequence ID" value="TBT87332.1"/>
    <property type="molecule type" value="Genomic_DNA"/>
</dbReference>
<protein>
    <submittedName>
        <fullName evidence="2">Uncharacterized protein</fullName>
    </submittedName>
</protein>
<sequence length="105" mass="10852">MSRRFLGHLAVAVIGLAVALWAIANLLNPSITCRGVPMAPGDTCSNAAGTKMQTYEDRLEALEFSTPVMVGAGVLVAAFGVGLGVAEVRRTGSSGRTRPDLPPTV</sequence>
<evidence type="ECO:0000313" key="2">
    <source>
        <dbReference type="EMBL" id="TBT87332.1"/>
    </source>
</evidence>
<reference evidence="2 3" key="1">
    <citation type="submission" date="2019-01" db="EMBL/GenBank/DDBJ databases">
        <title>Lactibacter flavus gen. nov., sp. nov., a novel bacterium of the family Propionibacteriaceae isolated from raw milk and dairy products.</title>
        <authorList>
            <person name="Huptas C."/>
            <person name="Wenning M."/>
            <person name="Breitenwieser F."/>
            <person name="Doll E."/>
            <person name="Von Neubeck M."/>
            <person name="Busse H.-J."/>
            <person name="Scherer S."/>
        </authorList>
    </citation>
    <scope>NUCLEOTIDE SEQUENCE [LARGE SCALE GENOMIC DNA]</scope>
    <source>
        <strain evidence="2 3">KCTC 33808</strain>
    </source>
</reference>